<evidence type="ECO:0000256" key="7">
    <source>
        <dbReference type="RuleBase" id="RU367075"/>
    </source>
</evidence>
<feature type="coiled-coil region" evidence="8">
    <location>
        <begin position="1077"/>
        <end position="1111"/>
    </location>
</feature>
<dbReference type="GO" id="GO:0000422">
    <property type="term" value="P:autophagy of mitochondrion"/>
    <property type="evidence" value="ECO:0007669"/>
    <property type="project" value="TreeGrafter"/>
</dbReference>
<dbReference type="InParanoid" id="W2RY33"/>
<evidence type="ECO:0000256" key="5">
    <source>
        <dbReference type="ARBA" id="ARBA00023006"/>
    </source>
</evidence>
<keyword evidence="5 7" id="KW-0072">Autophagy</keyword>
<keyword evidence="3 7" id="KW-0813">Transport</keyword>
<evidence type="ECO:0000256" key="9">
    <source>
        <dbReference type="SAM" id="MobiDB-lite"/>
    </source>
</evidence>
<dbReference type="OrthoDB" id="447953at2759"/>
<keyword evidence="13" id="KW-1185">Reference proteome</keyword>
<reference evidence="12 13" key="1">
    <citation type="submission" date="2013-03" db="EMBL/GenBank/DDBJ databases">
        <title>The Genome Sequence of Phialophora europaea CBS 101466.</title>
        <authorList>
            <consortium name="The Broad Institute Genomics Platform"/>
            <person name="Cuomo C."/>
            <person name="de Hoog S."/>
            <person name="Gorbushina A."/>
            <person name="Walker B."/>
            <person name="Young S.K."/>
            <person name="Zeng Q."/>
            <person name="Gargeya S."/>
            <person name="Fitzgerald M."/>
            <person name="Haas B."/>
            <person name="Abouelleil A."/>
            <person name="Allen A.W."/>
            <person name="Alvarado L."/>
            <person name="Arachchi H.M."/>
            <person name="Berlin A.M."/>
            <person name="Chapman S.B."/>
            <person name="Gainer-Dewar J."/>
            <person name="Goldberg J."/>
            <person name="Griggs A."/>
            <person name="Gujja S."/>
            <person name="Hansen M."/>
            <person name="Howarth C."/>
            <person name="Imamovic A."/>
            <person name="Ireland A."/>
            <person name="Larimer J."/>
            <person name="McCowan C."/>
            <person name="Murphy C."/>
            <person name="Pearson M."/>
            <person name="Poon T.W."/>
            <person name="Priest M."/>
            <person name="Roberts A."/>
            <person name="Saif S."/>
            <person name="Shea T."/>
            <person name="Sisk P."/>
            <person name="Sykes S."/>
            <person name="Wortman J."/>
            <person name="Nusbaum C."/>
            <person name="Birren B."/>
        </authorList>
    </citation>
    <scope>NUCLEOTIDE SEQUENCE [LARGE SCALE GENOMIC DNA]</scope>
    <source>
        <strain evidence="12 13">CBS 101466</strain>
    </source>
</reference>
<feature type="region of interest" description="Disordered" evidence="9">
    <location>
        <begin position="1184"/>
        <end position="1210"/>
    </location>
</feature>
<dbReference type="GO" id="GO:0000045">
    <property type="term" value="P:autophagosome assembly"/>
    <property type="evidence" value="ECO:0007669"/>
    <property type="project" value="UniProtKB-UniRule"/>
</dbReference>
<evidence type="ECO:0000256" key="6">
    <source>
        <dbReference type="ARBA" id="ARBA00023054"/>
    </source>
</evidence>
<feature type="region of interest" description="Disordered" evidence="9">
    <location>
        <begin position="1257"/>
        <end position="1338"/>
    </location>
</feature>
<evidence type="ECO:0000256" key="4">
    <source>
        <dbReference type="ARBA" id="ARBA00022927"/>
    </source>
</evidence>
<dbReference type="InterPro" id="IPR040040">
    <property type="entry name" value="ATG11"/>
</dbReference>
<feature type="compositionally biased region" description="Basic and acidic residues" evidence="9">
    <location>
        <begin position="78"/>
        <end position="87"/>
    </location>
</feature>
<feature type="region of interest" description="Disordered" evidence="9">
    <location>
        <begin position="69"/>
        <end position="95"/>
    </location>
</feature>
<dbReference type="Pfam" id="PF04108">
    <property type="entry name" value="ATG17_like"/>
    <property type="match status" value="1"/>
</dbReference>
<dbReference type="Pfam" id="PF10377">
    <property type="entry name" value="ATG11"/>
    <property type="match status" value="1"/>
</dbReference>
<dbReference type="GO" id="GO:0034727">
    <property type="term" value="P:piecemeal microautophagy of the nucleus"/>
    <property type="evidence" value="ECO:0007669"/>
    <property type="project" value="TreeGrafter"/>
</dbReference>
<gene>
    <name evidence="12" type="ORF">HMPREF1541_03175</name>
</gene>
<evidence type="ECO:0000313" key="13">
    <source>
        <dbReference type="Proteomes" id="UP000030752"/>
    </source>
</evidence>
<proteinExistence type="inferred from homology"/>
<dbReference type="InterPro" id="IPR019460">
    <property type="entry name" value="Atg11_C"/>
</dbReference>
<dbReference type="GO" id="GO:0034517">
    <property type="term" value="P:ribophagy"/>
    <property type="evidence" value="ECO:0007669"/>
    <property type="project" value="TreeGrafter"/>
</dbReference>
<sequence>MAVRVYISHSGQYLLFGEPAAGLDALRPWVEQHVGIPPNHQILMTPRGKNVKTLVNDSDVFVYDKRNLSRSSELPPDQDERLSDPRDAPPAPGDANLEQWKEAVRENRRWALEISDAVRVGADTTEALFFEADVISRSIQAALENVKNYFQAANNKFDETRKWAVDCIQEHSDALKDWEKSYNTLSELPVRDEVASIMRRASDKRGPEQISTLADLIAFEPLREIEQSVSVASNEFKNLLQGLQKRRDQLKRDTMAVEKHVTQVPESDTAGFVEEAETLARRISADYDDILKLEDDPKSVAQASRKGAAHTRDYIPTLQGVMADLQQTFITAQSTRNAAIKDYYAALREISGIQSRLSSLQSEVAALDFTEQEGLDTLYRVFQLPTVYGCTLIEATRRSEWTSRMQSEVDSLHNDLSQMTEEEQRRRRKWVSSYGEFLNKELNSYDALIDIKASRPRNAWPFVEREEINAFIDDLRALGIDDTIETLLQRMKDLEGPVRRPRPRAFKNGSVHDLAASSTVNSDVRTLQDEKARLEEKVKASESRVRKLEDLLHRQSQMSHPTSGVFTPGGISEFSRHTPSPSSFQKQSEIPHRSSISLRRYSNAHDEKAVAQKISALEAEIHKLQTEAHEERRSSTESRDKMQEAESVKQDLMANFEAQRQEFDEERQLMDDEVHKLKIRIEELEDELDRILGSRDHMKLTHDQKTAELKAELDGLRDTQREDAEQSQVRVENLEKDLLTQRDRAASLEKMLQECRDERNAARNQNMELANQLRSHEDQQQDLVASLQGVHSNLSPAGSAPDDIKRLARALEILSEGAAIHARGLDDNLQLATAETKSLEDKVAYAEANAKTLKAKLDTAELRATSLNDSLEHERSKVKAARSEASDGQAELDSLRTKLAAGETGSDALRERLIEEEKQVAELQELKYDNESTIKGLKNEIETLTNDGKTAAEQLDVLKKKLKSRGDKAKMLSERLFQHNDRIIRMLEQFGFSVSRQDDVLVIQRASKASASTLLSGNESSTPMKRTISGSVPPQHYSDPSDLEMLYWTSDTETTEEDDKYNGFLNALQRLDLDSTIDTVAKRYKDVENLAKKYQRDSRSYREKCHRLQSEAHDKIAYRSFKDGDLALFLPTRNQATRPWAAFNVGAPHYFLREQDHHKLQSRDWLLARISKVEERVVDLSRSLSSTRGGASLHAEAGDSASARSVDDENPFELSDGLRWYMIDAAEEKPGAPGTPSVGKSTVIASTVEAEAMMGRKEKAIGKSPNAAQVAKTLNRSLESRRSSSTSKRSGSIKKDSSSLKDSPLAPIVSGGPTGGEAADSVVKPGDSYQGPAREDARVFDIVRQDLLQGP</sequence>
<dbReference type="PANTHER" id="PTHR13222">
    <property type="entry name" value="RB1-INDUCIBLE COILED-COIL"/>
    <property type="match status" value="1"/>
</dbReference>
<feature type="region of interest" description="Disordered" evidence="9">
    <location>
        <begin position="1014"/>
        <end position="1036"/>
    </location>
</feature>
<dbReference type="VEuPathDB" id="FungiDB:HMPREF1541_03175"/>
<comment type="subcellular location">
    <subcellularLocation>
        <location evidence="7">Preautophagosomal structure membrane</location>
        <topology evidence="7">Peripheral membrane protein</topology>
    </subcellularLocation>
    <subcellularLocation>
        <location evidence="7">Vacuole membrane</location>
        <topology evidence="7">Peripheral membrane protein</topology>
    </subcellularLocation>
    <text evidence="7">During pexophagy, accumulates in the vacuolar membrane region, where the peroxisomes contact the vacuole.</text>
</comment>
<evidence type="ECO:0000259" key="11">
    <source>
        <dbReference type="Pfam" id="PF10377"/>
    </source>
</evidence>
<keyword evidence="4 7" id="KW-0653">Protein transport</keyword>
<evidence type="ECO:0000259" key="10">
    <source>
        <dbReference type="Pfam" id="PF04108"/>
    </source>
</evidence>
<feature type="domain" description="Autophagy-related protein 11 C-terminal" evidence="11">
    <location>
        <begin position="1078"/>
        <end position="1227"/>
    </location>
</feature>
<dbReference type="InterPro" id="IPR045326">
    <property type="entry name" value="ATG17-like_dom"/>
</dbReference>
<feature type="region of interest" description="Disordered" evidence="9">
    <location>
        <begin position="557"/>
        <end position="595"/>
    </location>
</feature>
<dbReference type="EMBL" id="KB822719">
    <property type="protein sequence ID" value="ETN41240.1"/>
    <property type="molecule type" value="Genomic_DNA"/>
</dbReference>
<keyword evidence="6 8" id="KW-0175">Coiled coil</keyword>
<evidence type="ECO:0000256" key="3">
    <source>
        <dbReference type="ARBA" id="ARBA00022448"/>
    </source>
</evidence>
<keyword evidence="7" id="KW-0472">Membrane</keyword>
<dbReference type="GO" id="GO:0015031">
    <property type="term" value="P:protein transport"/>
    <property type="evidence" value="ECO:0007669"/>
    <property type="project" value="UniProtKB-KW"/>
</dbReference>
<comment type="similarity">
    <text evidence="1 7">Belongs to the ATG11 family.</text>
</comment>
<dbReference type="HOGENOM" id="CLU_002803_1_0_1"/>
<dbReference type="FunCoup" id="W2RY33">
    <property type="interactions" value="137"/>
</dbReference>
<dbReference type="STRING" id="1220924.W2RY33"/>
<comment type="function">
    <text evidence="7">Involved in cytoplasm to vacuole transport (Cvt), pexophagy, mitophagy and nucleophagy. Recruits mitochondria for their selective degradation via autophagy (mitophagy) during starvation. Works as scaffold proteins that recruit ATG proteins to the pre-autophagosome (PAS), the site of vesicle/autophagosome formation. Required for the Cvt vesicles completion.</text>
</comment>
<dbReference type="PANTHER" id="PTHR13222:SF1">
    <property type="entry name" value="RB1-INDUCIBLE COILED-COIL PROTEIN 1"/>
    <property type="match status" value="1"/>
</dbReference>
<protein>
    <recommendedName>
        <fullName evidence="2 7">Autophagy-related protein 11</fullName>
    </recommendedName>
</protein>
<feature type="domain" description="Autophagy protein ATG17-like" evidence="10">
    <location>
        <begin position="107"/>
        <end position="438"/>
    </location>
</feature>
<feature type="coiled-coil region" evidence="8">
    <location>
        <begin position="517"/>
        <end position="551"/>
    </location>
</feature>
<comment type="subunit">
    <text evidence="7">Homodimer.</text>
</comment>
<evidence type="ECO:0000313" key="12">
    <source>
        <dbReference type="EMBL" id="ETN41240.1"/>
    </source>
</evidence>
<dbReference type="GO" id="GO:0060090">
    <property type="term" value="F:molecular adaptor activity"/>
    <property type="evidence" value="ECO:0007669"/>
    <property type="project" value="TreeGrafter"/>
</dbReference>
<dbReference type="GO" id="GO:1990316">
    <property type="term" value="C:Atg1/ULK1 kinase complex"/>
    <property type="evidence" value="ECO:0007669"/>
    <property type="project" value="TreeGrafter"/>
</dbReference>
<feature type="compositionally biased region" description="Polar residues" evidence="9">
    <location>
        <begin position="577"/>
        <end position="588"/>
    </location>
</feature>
<feature type="region of interest" description="Disordered" evidence="9">
    <location>
        <begin position="625"/>
        <end position="644"/>
    </location>
</feature>
<name>W2RY33_CYPE1</name>
<dbReference type="GO" id="GO:0005774">
    <property type="term" value="C:vacuolar membrane"/>
    <property type="evidence" value="ECO:0007669"/>
    <property type="project" value="UniProtKB-SubCell"/>
</dbReference>
<dbReference type="Proteomes" id="UP000030752">
    <property type="component" value="Unassembled WGS sequence"/>
</dbReference>
<dbReference type="GO" id="GO:0019901">
    <property type="term" value="F:protein kinase binding"/>
    <property type="evidence" value="ECO:0007669"/>
    <property type="project" value="TreeGrafter"/>
</dbReference>
<dbReference type="GO" id="GO:0034045">
    <property type="term" value="C:phagophore assembly site membrane"/>
    <property type="evidence" value="ECO:0007669"/>
    <property type="project" value="UniProtKB-SubCell"/>
</dbReference>
<accession>W2RY33</accession>
<dbReference type="GO" id="GO:0061709">
    <property type="term" value="P:reticulophagy"/>
    <property type="evidence" value="ECO:0007669"/>
    <property type="project" value="TreeGrafter"/>
</dbReference>
<evidence type="ECO:0000256" key="1">
    <source>
        <dbReference type="ARBA" id="ARBA00009729"/>
    </source>
</evidence>
<dbReference type="eggNOG" id="ENOG502QVZE">
    <property type="taxonomic scope" value="Eukaryota"/>
</dbReference>
<keyword evidence="7" id="KW-0926">Vacuole</keyword>
<dbReference type="GeneID" id="19970514"/>
<feature type="region of interest" description="Disordered" evidence="9">
    <location>
        <begin position="868"/>
        <end position="892"/>
    </location>
</feature>
<feature type="compositionally biased region" description="Basic and acidic residues" evidence="9">
    <location>
        <begin position="870"/>
        <end position="885"/>
    </location>
</feature>
<organism evidence="12 13">
    <name type="scientific">Cyphellophora europaea (strain CBS 101466)</name>
    <name type="common">Phialophora europaea</name>
    <dbReference type="NCBI Taxonomy" id="1220924"/>
    <lineage>
        <taxon>Eukaryota</taxon>
        <taxon>Fungi</taxon>
        <taxon>Dikarya</taxon>
        <taxon>Ascomycota</taxon>
        <taxon>Pezizomycotina</taxon>
        <taxon>Eurotiomycetes</taxon>
        <taxon>Chaetothyriomycetidae</taxon>
        <taxon>Chaetothyriales</taxon>
        <taxon>Cyphellophoraceae</taxon>
        <taxon>Cyphellophora</taxon>
    </lineage>
</organism>
<dbReference type="RefSeq" id="XP_008715749.1">
    <property type="nucleotide sequence ID" value="XM_008717527.1"/>
</dbReference>
<evidence type="ECO:0000256" key="2">
    <source>
        <dbReference type="ARBA" id="ARBA00013804"/>
    </source>
</evidence>
<evidence type="ECO:0000256" key="8">
    <source>
        <dbReference type="SAM" id="Coils"/>
    </source>
</evidence>
<dbReference type="GO" id="GO:1903599">
    <property type="term" value="P:positive regulation of autophagy of mitochondrion"/>
    <property type="evidence" value="ECO:0007669"/>
    <property type="project" value="UniProtKB-UniRule"/>
</dbReference>
<feature type="compositionally biased region" description="Polar residues" evidence="9">
    <location>
        <begin position="1014"/>
        <end position="1032"/>
    </location>
</feature>
<feature type="coiled-coil region" evidence="8">
    <location>
        <begin position="233"/>
        <end position="260"/>
    </location>
</feature>